<evidence type="ECO:0000256" key="2">
    <source>
        <dbReference type="SAM" id="Phobius"/>
    </source>
</evidence>
<organism evidence="3 4">
    <name type="scientific">Eimeria maxima</name>
    <name type="common">Coccidian parasite</name>
    <dbReference type="NCBI Taxonomy" id="5804"/>
    <lineage>
        <taxon>Eukaryota</taxon>
        <taxon>Sar</taxon>
        <taxon>Alveolata</taxon>
        <taxon>Apicomplexa</taxon>
        <taxon>Conoidasida</taxon>
        <taxon>Coccidia</taxon>
        <taxon>Eucoccidiorida</taxon>
        <taxon>Eimeriorina</taxon>
        <taxon>Eimeriidae</taxon>
        <taxon>Eimeria</taxon>
    </lineage>
</organism>
<dbReference type="VEuPathDB" id="ToxoDB:EMWEY_00036380"/>
<dbReference type="Proteomes" id="UP000030763">
    <property type="component" value="Unassembled WGS sequence"/>
</dbReference>
<feature type="region of interest" description="Disordered" evidence="1">
    <location>
        <begin position="101"/>
        <end position="120"/>
    </location>
</feature>
<feature type="compositionally biased region" description="Polar residues" evidence="1">
    <location>
        <begin position="510"/>
        <end position="523"/>
    </location>
</feature>
<feature type="compositionally biased region" description="Basic and acidic residues" evidence="1">
    <location>
        <begin position="412"/>
        <end position="426"/>
    </location>
</feature>
<sequence length="565" mass="61374">MQTAAASAAETGTLPSLLPLQAWSESAWDVSSGKIPSTVTSRSLQKRRYGGVRGLNIGVAALAAVVAVAAGFLVLRCAVYLRNASRSRGELRFLAEGRWSDESRGNPCHLPQERPPAGAAAAGEYEQVDEGPLAANDLLLKAKIYTGKLMEMVDGSQSVLWSLPPVLRARCLAALLVLLVVELAALFSLLERRERQVLEAGVHGMYGRIWDMRNSVENEDVTSSRQRHIRWLHITFGNLHEIDPTPERYPQRDWLMELHNLLQLQETALEQVKRGIAGLRQCVNSDRTNDDANPDDAAEDADVAGSSTPAAASDGATEERLDATVTAMVTTIHLRRNQVLSDPLLSEWLRMHHHGTHYALVRRQALQKLINQPLQAHSKLLGDLRSTPLGSGKEPWLGKKKENQPAFTRPQRSRENAYARPEDRRSAPASRQQHTFLRQGSHTGAGAELRSDCGGSDGGRLAFSPPVSNADVDSARSAPTPIFSSTFPFVATAVSTSFTAPHHLAGFPEGSQTTTDATGSARTSPPPTTLVFNDDDIDADTAASERTRGPLQAPLCFIMGSCSCR</sequence>
<dbReference type="GeneID" id="25337624"/>
<feature type="region of interest" description="Disordered" evidence="1">
    <location>
        <begin position="285"/>
        <end position="319"/>
    </location>
</feature>
<feature type="transmembrane region" description="Helical" evidence="2">
    <location>
        <begin position="57"/>
        <end position="81"/>
    </location>
</feature>
<dbReference type="RefSeq" id="XP_013337583.1">
    <property type="nucleotide sequence ID" value="XM_013482129.1"/>
</dbReference>
<reference evidence="3" key="2">
    <citation type="submission" date="2013-10" db="EMBL/GenBank/DDBJ databases">
        <authorList>
            <person name="Aslett M."/>
        </authorList>
    </citation>
    <scope>NUCLEOTIDE SEQUENCE [LARGE SCALE GENOMIC DNA]</scope>
    <source>
        <strain evidence="3">Weybridge</strain>
    </source>
</reference>
<proteinExistence type="predicted"/>
<evidence type="ECO:0000256" key="1">
    <source>
        <dbReference type="SAM" id="MobiDB-lite"/>
    </source>
</evidence>
<feature type="region of interest" description="Disordered" evidence="1">
    <location>
        <begin position="505"/>
        <end position="529"/>
    </location>
</feature>
<feature type="compositionally biased region" description="Acidic residues" evidence="1">
    <location>
        <begin position="292"/>
        <end position="302"/>
    </location>
</feature>
<protein>
    <submittedName>
        <fullName evidence="3">Uncharacterized protein</fullName>
    </submittedName>
</protein>
<evidence type="ECO:0000313" key="3">
    <source>
        <dbReference type="EMBL" id="CDJ60933.1"/>
    </source>
</evidence>
<name>U6MCY2_EIMMA</name>
<feature type="region of interest" description="Disordered" evidence="1">
    <location>
        <begin position="381"/>
        <end position="475"/>
    </location>
</feature>
<gene>
    <name evidence="3" type="ORF">EMWEY_00036380</name>
</gene>
<accession>U6MCY2</accession>
<keyword evidence="2" id="KW-0812">Transmembrane</keyword>
<keyword evidence="2" id="KW-1133">Transmembrane helix</keyword>
<keyword evidence="2" id="KW-0472">Membrane</keyword>
<reference evidence="3" key="1">
    <citation type="submission" date="2013-10" db="EMBL/GenBank/DDBJ databases">
        <title>Genomic analysis of the causative agents of coccidiosis in chickens.</title>
        <authorList>
            <person name="Reid A.J."/>
            <person name="Blake D."/>
            <person name="Billington K."/>
            <person name="Browne H."/>
            <person name="Dunn M."/>
            <person name="Hung S."/>
            <person name="Kawahara F."/>
            <person name="Miranda-Saavedra D."/>
            <person name="Mourier T."/>
            <person name="Nagra H."/>
            <person name="Otto T.D."/>
            <person name="Rawlings N."/>
            <person name="Sanchez A."/>
            <person name="Sanders M."/>
            <person name="Subramaniam C."/>
            <person name="Tay Y."/>
            <person name="Dear P."/>
            <person name="Doerig C."/>
            <person name="Gruber A."/>
            <person name="Parkinson J."/>
            <person name="Shirley M."/>
            <person name="Wan K.L."/>
            <person name="Berriman M."/>
            <person name="Tomley F."/>
            <person name="Pain A."/>
        </authorList>
    </citation>
    <scope>NUCLEOTIDE SEQUENCE [LARGE SCALE GENOMIC DNA]</scope>
    <source>
        <strain evidence="3">Weybridge</strain>
    </source>
</reference>
<feature type="compositionally biased region" description="Polar residues" evidence="1">
    <location>
        <begin position="429"/>
        <end position="442"/>
    </location>
</feature>
<keyword evidence="4" id="KW-1185">Reference proteome</keyword>
<dbReference type="AlphaFoldDB" id="U6MCY2"/>
<evidence type="ECO:0000313" key="4">
    <source>
        <dbReference type="Proteomes" id="UP000030763"/>
    </source>
</evidence>
<dbReference type="EMBL" id="HG721959">
    <property type="protein sequence ID" value="CDJ60933.1"/>
    <property type="molecule type" value="Genomic_DNA"/>
</dbReference>